<comment type="caution">
    <text evidence="1">The sequence shown here is derived from an EMBL/GenBank/DDBJ whole genome shotgun (WGS) entry which is preliminary data.</text>
</comment>
<evidence type="ECO:0000313" key="1">
    <source>
        <dbReference type="EMBL" id="KAJ1195694.1"/>
    </source>
</evidence>
<organism evidence="1 2">
    <name type="scientific">Pleurodeles waltl</name>
    <name type="common">Iberian ribbed newt</name>
    <dbReference type="NCBI Taxonomy" id="8319"/>
    <lineage>
        <taxon>Eukaryota</taxon>
        <taxon>Metazoa</taxon>
        <taxon>Chordata</taxon>
        <taxon>Craniata</taxon>
        <taxon>Vertebrata</taxon>
        <taxon>Euteleostomi</taxon>
        <taxon>Amphibia</taxon>
        <taxon>Batrachia</taxon>
        <taxon>Caudata</taxon>
        <taxon>Salamandroidea</taxon>
        <taxon>Salamandridae</taxon>
        <taxon>Pleurodelinae</taxon>
        <taxon>Pleurodeles</taxon>
    </lineage>
</organism>
<name>A0AAV7V2J9_PLEWA</name>
<evidence type="ECO:0000313" key="2">
    <source>
        <dbReference type="Proteomes" id="UP001066276"/>
    </source>
</evidence>
<gene>
    <name evidence="1" type="ORF">NDU88_004962</name>
</gene>
<dbReference type="Proteomes" id="UP001066276">
    <property type="component" value="Chromosome 2_2"/>
</dbReference>
<sequence>MDAGPVCAIRLGLWCCCRRVEPMSLQSTANSLSLQRLDPQCQGHGSERWILRMFLMAIIKQVSSRGLQYGSVADHAEVAPPGEFLQAKMQDIL</sequence>
<keyword evidence="2" id="KW-1185">Reference proteome</keyword>
<accession>A0AAV7V2J9</accession>
<proteinExistence type="predicted"/>
<dbReference type="EMBL" id="JANPWB010000004">
    <property type="protein sequence ID" value="KAJ1195694.1"/>
    <property type="molecule type" value="Genomic_DNA"/>
</dbReference>
<dbReference type="AlphaFoldDB" id="A0AAV7V2J9"/>
<protein>
    <submittedName>
        <fullName evidence="1">Uncharacterized protein</fullName>
    </submittedName>
</protein>
<reference evidence="1" key="1">
    <citation type="journal article" date="2022" name="bioRxiv">
        <title>Sequencing and chromosome-scale assembly of the giantPleurodeles waltlgenome.</title>
        <authorList>
            <person name="Brown T."/>
            <person name="Elewa A."/>
            <person name="Iarovenko S."/>
            <person name="Subramanian E."/>
            <person name="Araus A.J."/>
            <person name="Petzold A."/>
            <person name="Susuki M."/>
            <person name="Suzuki K.-i.T."/>
            <person name="Hayashi T."/>
            <person name="Toyoda A."/>
            <person name="Oliveira C."/>
            <person name="Osipova E."/>
            <person name="Leigh N.D."/>
            <person name="Simon A."/>
            <person name="Yun M.H."/>
        </authorList>
    </citation>
    <scope>NUCLEOTIDE SEQUENCE</scope>
    <source>
        <strain evidence="1">20211129_DDA</strain>
        <tissue evidence="1">Liver</tissue>
    </source>
</reference>